<dbReference type="InterPro" id="IPR011009">
    <property type="entry name" value="Kinase-like_dom_sf"/>
</dbReference>
<dbReference type="InterPro" id="IPR001245">
    <property type="entry name" value="Ser-Thr/Tyr_kinase_cat_dom"/>
</dbReference>
<organism evidence="2 3">
    <name type="scientific">Ambispora leptoticha</name>
    <dbReference type="NCBI Taxonomy" id="144679"/>
    <lineage>
        <taxon>Eukaryota</taxon>
        <taxon>Fungi</taxon>
        <taxon>Fungi incertae sedis</taxon>
        <taxon>Mucoromycota</taxon>
        <taxon>Glomeromycotina</taxon>
        <taxon>Glomeromycetes</taxon>
        <taxon>Archaeosporales</taxon>
        <taxon>Ambisporaceae</taxon>
        <taxon>Ambispora</taxon>
    </lineage>
</organism>
<dbReference type="OrthoDB" id="6718656at2759"/>
<dbReference type="AlphaFoldDB" id="A0A9N9JB44"/>
<evidence type="ECO:0000313" key="2">
    <source>
        <dbReference type="EMBL" id="CAG8771407.1"/>
    </source>
</evidence>
<gene>
    <name evidence="2" type="ORF">ALEPTO_LOCUS14158</name>
</gene>
<dbReference type="EMBL" id="CAJVPS010052670">
    <property type="protein sequence ID" value="CAG8771407.1"/>
    <property type="molecule type" value="Genomic_DNA"/>
</dbReference>
<protein>
    <submittedName>
        <fullName evidence="2">4446_t:CDS:1</fullName>
    </submittedName>
</protein>
<dbReference type="InterPro" id="IPR000719">
    <property type="entry name" value="Prot_kinase_dom"/>
</dbReference>
<evidence type="ECO:0000313" key="3">
    <source>
        <dbReference type="Proteomes" id="UP000789508"/>
    </source>
</evidence>
<accession>A0A9N9JB44</accession>
<dbReference type="PROSITE" id="PS50011">
    <property type="entry name" value="PROTEIN_KINASE_DOM"/>
    <property type="match status" value="1"/>
</dbReference>
<dbReference type="Pfam" id="PF07714">
    <property type="entry name" value="PK_Tyr_Ser-Thr"/>
    <property type="match status" value="1"/>
</dbReference>
<dbReference type="Gene3D" id="1.10.10.1010">
    <property type="entry name" value="Intein homing endonuclease, domain IV"/>
    <property type="match status" value="1"/>
</dbReference>
<keyword evidence="3" id="KW-1185">Reference proteome</keyword>
<reference evidence="2" key="1">
    <citation type="submission" date="2021-06" db="EMBL/GenBank/DDBJ databases">
        <authorList>
            <person name="Kallberg Y."/>
            <person name="Tangrot J."/>
            <person name="Rosling A."/>
        </authorList>
    </citation>
    <scope>NUCLEOTIDE SEQUENCE</scope>
    <source>
        <strain evidence="2">FL130A</strain>
    </source>
</reference>
<dbReference type="GO" id="GO:0004674">
    <property type="term" value="F:protein serine/threonine kinase activity"/>
    <property type="evidence" value="ECO:0007669"/>
    <property type="project" value="TreeGrafter"/>
</dbReference>
<dbReference type="InterPro" id="IPR051681">
    <property type="entry name" value="Ser/Thr_Kinases-Pseudokinases"/>
</dbReference>
<dbReference type="GO" id="GO:0005524">
    <property type="term" value="F:ATP binding"/>
    <property type="evidence" value="ECO:0007669"/>
    <property type="project" value="InterPro"/>
</dbReference>
<dbReference type="Proteomes" id="UP000789508">
    <property type="component" value="Unassembled WGS sequence"/>
</dbReference>
<dbReference type="PANTHER" id="PTHR44329">
    <property type="entry name" value="SERINE/THREONINE-PROTEIN KINASE TNNI3K-RELATED"/>
    <property type="match status" value="1"/>
</dbReference>
<feature type="domain" description="Protein kinase" evidence="1">
    <location>
        <begin position="1"/>
        <end position="181"/>
    </location>
</feature>
<dbReference type="Gene3D" id="1.10.510.10">
    <property type="entry name" value="Transferase(Phosphotransferase) domain 1"/>
    <property type="match status" value="1"/>
</dbReference>
<proteinExistence type="predicted"/>
<sequence>MIEFHKAGAFSEIYSALWLEGPKWDWNEDTQAWSRGGPIKVALKKLKDSQNLSNQFLEKLRKYYHCLQSGSAADTFGITKNPDGSFIFVMRFYENGDLNSYIKDNKDISWKDKIELLWGITAGLENIHRSGLYHGNLHSGNIMIEDESISTDGRIADIGIHGPVDIPTDKSYGVLPYIAPE</sequence>
<feature type="non-terminal residue" evidence="2">
    <location>
        <position position="181"/>
    </location>
</feature>
<evidence type="ECO:0000259" key="1">
    <source>
        <dbReference type="PROSITE" id="PS50011"/>
    </source>
</evidence>
<comment type="caution">
    <text evidence="2">The sequence shown here is derived from an EMBL/GenBank/DDBJ whole genome shotgun (WGS) entry which is preliminary data.</text>
</comment>
<dbReference type="SUPFAM" id="SSF56112">
    <property type="entry name" value="Protein kinase-like (PK-like)"/>
    <property type="match status" value="1"/>
</dbReference>
<name>A0A9N9JB44_9GLOM</name>